<evidence type="ECO:0000313" key="2">
    <source>
        <dbReference type="EMBL" id="RZS57026.1"/>
    </source>
</evidence>
<dbReference type="AlphaFoldDB" id="A0A4Q7LQB6"/>
<feature type="domain" description="Putative zinc-finger" evidence="1">
    <location>
        <begin position="7"/>
        <end position="40"/>
    </location>
</feature>
<keyword evidence="3" id="KW-1185">Reference proteome</keyword>
<dbReference type="OrthoDB" id="8374021at2"/>
<gene>
    <name evidence="2" type="ORF">EV685_1584</name>
</gene>
<dbReference type="RefSeq" id="WP_130481440.1">
    <property type="nucleotide sequence ID" value="NZ_SGWV01000008.1"/>
</dbReference>
<dbReference type="InterPro" id="IPR027383">
    <property type="entry name" value="Znf_put"/>
</dbReference>
<dbReference type="Proteomes" id="UP000293433">
    <property type="component" value="Unassembled WGS sequence"/>
</dbReference>
<name>A0A4Q7LQB6_9BURK</name>
<accession>A0A4Q7LQB6</accession>
<dbReference type="Pfam" id="PF13490">
    <property type="entry name" value="zf-HC2"/>
    <property type="match status" value="1"/>
</dbReference>
<reference evidence="2 3" key="1">
    <citation type="submission" date="2019-02" db="EMBL/GenBank/DDBJ databases">
        <title>Genomic Encyclopedia of Type Strains, Phase IV (KMG-IV): sequencing the most valuable type-strain genomes for metagenomic binning, comparative biology and taxonomic classification.</title>
        <authorList>
            <person name="Goeker M."/>
        </authorList>
    </citation>
    <scope>NUCLEOTIDE SEQUENCE [LARGE SCALE GENOMIC DNA]</scope>
    <source>
        <strain evidence="2 3">DSM 10617</strain>
    </source>
</reference>
<evidence type="ECO:0000313" key="3">
    <source>
        <dbReference type="Proteomes" id="UP000293433"/>
    </source>
</evidence>
<dbReference type="EMBL" id="SGWV01000008">
    <property type="protein sequence ID" value="RZS57026.1"/>
    <property type="molecule type" value="Genomic_DNA"/>
</dbReference>
<proteinExistence type="predicted"/>
<organism evidence="2 3">
    <name type="scientific">Sphaerotilus mobilis</name>
    <dbReference type="NCBI Taxonomy" id="47994"/>
    <lineage>
        <taxon>Bacteria</taxon>
        <taxon>Pseudomonadati</taxon>
        <taxon>Pseudomonadota</taxon>
        <taxon>Betaproteobacteria</taxon>
        <taxon>Burkholderiales</taxon>
        <taxon>Sphaerotilaceae</taxon>
        <taxon>Sphaerotilus</taxon>
    </lineage>
</organism>
<sequence length="78" mass="8875">MRPMLSCRDVTRLVLEGEERTLSLGERVGVRVHLWICKACPAFTRQVRLMRSALGQWQAYRDAGDSLDDTKPGSGDRR</sequence>
<protein>
    <recommendedName>
        <fullName evidence="1">Putative zinc-finger domain-containing protein</fullName>
    </recommendedName>
</protein>
<evidence type="ECO:0000259" key="1">
    <source>
        <dbReference type="Pfam" id="PF13490"/>
    </source>
</evidence>
<comment type="caution">
    <text evidence="2">The sequence shown here is derived from an EMBL/GenBank/DDBJ whole genome shotgun (WGS) entry which is preliminary data.</text>
</comment>